<comment type="caution">
    <text evidence="2">The sequence shown here is derived from an EMBL/GenBank/DDBJ whole genome shotgun (WGS) entry which is preliminary data.</text>
</comment>
<dbReference type="AlphaFoldDB" id="A0A1G2RLN6"/>
<evidence type="ECO:0000313" key="3">
    <source>
        <dbReference type="Proteomes" id="UP000176917"/>
    </source>
</evidence>
<evidence type="ECO:0000256" key="1">
    <source>
        <dbReference type="SAM" id="MobiDB-lite"/>
    </source>
</evidence>
<sequence>MTYQDPTSQATEDAEGGVTQETAERMFGGAGRVERARPNGNGGAKPQVRVVEPEPEALPTRKYTRIAPHSRPVHLDEFAAAALIRLFPHQAEDRWPGIARAEFLPFDLDLEDARDLRDDEGVLKLGWNPLPNRMLREDVVDDHSLPDEERRERCTTTLVAGLLVLNSKDRFLLKPVLAEVLESDKRGRRPLSSMHLADLVMAPFTNGNGETYREVLQIVVWAVRKVMEKQQRFLSAAERLKPDHTWYIPGPRGLVTVHVLNYADSSELEQFEGAVTAVCRIRGAEIIVIRNPDGHIQVIGDPQKRLPMHDVALGLRAYECHLRGRNLPPLAELRRKGTIPEVPEWHFSDSGNVLNGGEAQPWTPATLLQLENVEKALEHVFDPAWMKAHGFV</sequence>
<accession>A0A1G2RLN6</accession>
<name>A0A1G2RLN6_9BACT</name>
<proteinExistence type="predicted"/>
<organism evidence="2 3">
    <name type="scientific">Candidatus Wildermuthbacteria bacterium RIFCSPLOWO2_01_FULL_48_16</name>
    <dbReference type="NCBI Taxonomy" id="1802461"/>
    <lineage>
        <taxon>Bacteria</taxon>
        <taxon>Candidatus Wildermuthiibacteriota</taxon>
    </lineage>
</organism>
<dbReference type="EMBL" id="MHUG01000015">
    <property type="protein sequence ID" value="OHA73192.1"/>
    <property type="molecule type" value="Genomic_DNA"/>
</dbReference>
<gene>
    <name evidence="2" type="ORF">A3B24_00940</name>
</gene>
<protein>
    <submittedName>
        <fullName evidence="2">Uncharacterized protein</fullName>
    </submittedName>
</protein>
<dbReference type="STRING" id="1802461.A3B24_00940"/>
<feature type="region of interest" description="Disordered" evidence="1">
    <location>
        <begin position="1"/>
        <end position="49"/>
    </location>
</feature>
<reference evidence="2 3" key="1">
    <citation type="journal article" date="2016" name="Nat. Commun.">
        <title>Thousands of microbial genomes shed light on interconnected biogeochemical processes in an aquifer system.</title>
        <authorList>
            <person name="Anantharaman K."/>
            <person name="Brown C.T."/>
            <person name="Hug L.A."/>
            <person name="Sharon I."/>
            <person name="Castelle C.J."/>
            <person name="Probst A.J."/>
            <person name="Thomas B.C."/>
            <person name="Singh A."/>
            <person name="Wilkins M.J."/>
            <person name="Karaoz U."/>
            <person name="Brodie E.L."/>
            <person name="Williams K.H."/>
            <person name="Hubbard S.S."/>
            <person name="Banfield J.F."/>
        </authorList>
    </citation>
    <scope>NUCLEOTIDE SEQUENCE [LARGE SCALE GENOMIC DNA]</scope>
</reference>
<dbReference type="Proteomes" id="UP000176917">
    <property type="component" value="Unassembled WGS sequence"/>
</dbReference>
<feature type="compositionally biased region" description="Polar residues" evidence="1">
    <location>
        <begin position="1"/>
        <end position="11"/>
    </location>
</feature>
<evidence type="ECO:0000313" key="2">
    <source>
        <dbReference type="EMBL" id="OHA73192.1"/>
    </source>
</evidence>